<name>A0AAD5DHY7_9CHLO</name>
<dbReference type="GO" id="GO:0016787">
    <property type="term" value="F:hydrolase activity"/>
    <property type="evidence" value="ECO:0007669"/>
    <property type="project" value="UniProtKB-KW"/>
</dbReference>
<evidence type="ECO:0008006" key="5">
    <source>
        <dbReference type="Google" id="ProtNLM"/>
    </source>
</evidence>
<dbReference type="Gene3D" id="3.40.50.1820">
    <property type="entry name" value="alpha/beta hydrolase"/>
    <property type="match status" value="1"/>
</dbReference>
<dbReference type="PANTHER" id="PTHR43248:SF3">
    <property type="entry name" value="AB HYDROLASE-1 DOMAIN-CONTAINING PROTEIN"/>
    <property type="match status" value="1"/>
</dbReference>
<dbReference type="InterPro" id="IPR051601">
    <property type="entry name" value="Serine_prot/Carboxylest_S33"/>
</dbReference>
<evidence type="ECO:0000256" key="2">
    <source>
        <dbReference type="ARBA" id="ARBA00022801"/>
    </source>
</evidence>
<organism evidence="3 4">
    <name type="scientific">Chlorella ohadii</name>
    <dbReference type="NCBI Taxonomy" id="2649997"/>
    <lineage>
        <taxon>Eukaryota</taxon>
        <taxon>Viridiplantae</taxon>
        <taxon>Chlorophyta</taxon>
        <taxon>core chlorophytes</taxon>
        <taxon>Trebouxiophyceae</taxon>
        <taxon>Chlorellales</taxon>
        <taxon>Chlorellaceae</taxon>
        <taxon>Chlorella clade</taxon>
        <taxon>Chlorella</taxon>
    </lineage>
</organism>
<comment type="similarity">
    <text evidence="1">Belongs to the peptidase S33 family.</text>
</comment>
<dbReference type="SUPFAM" id="SSF53474">
    <property type="entry name" value="alpha/beta-Hydrolases"/>
    <property type="match status" value="1"/>
</dbReference>
<protein>
    <recommendedName>
        <fullName evidence="5">AB hydrolase-1 domain-containing protein</fullName>
    </recommendedName>
</protein>
<keyword evidence="2" id="KW-0378">Hydrolase</keyword>
<comment type="caution">
    <text evidence="3">The sequence shown here is derived from an EMBL/GenBank/DDBJ whole genome shotgun (WGS) entry which is preliminary data.</text>
</comment>
<reference evidence="3" key="1">
    <citation type="submission" date="2020-11" db="EMBL/GenBank/DDBJ databases">
        <title>Chlorella ohadii genome sequencing and assembly.</title>
        <authorList>
            <person name="Murik O."/>
            <person name="Treves H."/>
            <person name="Kedem I."/>
            <person name="Shotland Y."/>
            <person name="Kaplan A."/>
        </authorList>
    </citation>
    <scope>NUCLEOTIDE SEQUENCE</scope>
    <source>
        <strain evidence="3">1</strain>
    </source>
</reference>
<accession>A0AAD5DHY7</accession>
<sequence>MQHCCRASLHPWPVQKSPLPAAASQARRHRRARHHTIMAATPLLAFDRLASQPATADPAAAPALIAVLHGITGSSSQYAPFVQHLVDAAAASAGRPVEALVINLRGHGGSRDLPLPPPHTMEAAREDVLALLRHELGEGRAPAALLGHSVWVIDAAAGPTDPAFFNLMSTGLASLESVPQPAESLEVFTQAAADAGLPASVQQNLVSRCEPDPAAPGRFRTSYVPAVAASLLDDYCHTDLGGLLEAPPAGLQLHLIYGSQSIILDRCPEDKARFGAAMATKQESGGDRSGGSAEAVQYWQVEGASHFVPWTHPAELAAAIAPVLAPALADA</sequence>
<evidence type="ECO:0000313" key="4">
    <source>
        <dbReference type="Proteomes" id="UP001205105"/>
    </source>
</evidence>
<dbReference type="EMBL" id="JADXDR010000128">
    <property type="protein sequence ID" value="KAI7838382.1"/>
    <property type="molecule type" value="Genomic_DNA"/>
</dbReference>
<dbReference type="Proteomes" id="UP001205105">
    <property type="component" value="Unassembled WGS sequence"/>
</dbReference>
<evidence type="ECO:0000313" key="3">
    <source>
        <dbReference type="EMBL" id="KAI7838382.1"/>
    </source>
</evidence>
<proteinExistence type="inferred from homology"/>
<dbReference type="AlphaFoldDB" id="A0AAD5DHY7"/>
<evidence type="ECO:0000256" key="1">
    <source>
        <dbReference type="ARBA" id="ARBA00010088"/>
    </source>
</evidence>
<keyword evidence="4" id="KW-1185">Reference proteome</keyword>
<gene>
    <name evidence="3" type="ORF">COHA_007839</name>
</gene>
<dbReference type="InterPro" id="IPR029058">
    <property type="entry name" value="AB_hydrolase_fold"/>
</dbReference>
<dbReference type="PANTHER" id="PTHR43248">
    <property type="entry name" value="2-SUCCINYL-6-HYDROXY-2,4-CYCLOHEXADIENE-1-CARBOXYLATE SYNTHASE"/>
    <property type="match status" value="1"/>
</dbReference>